<keyword evidence="6" id="KW-1185">Reference proteome</keyword>
<dbReference type="KEGG" id="wsu:WS1339"/>
<reference evidence="7" key="2">
    <citation type="submission" date="2009-05" db="PDB data bank">
        <title>Crystal structure of the N-terminal domain of an uncharacterized protein (WS1339) from Wolinella succinogenes.</title>
        <authorList>
            <person name="Eswaramoorthy S."/>
            <person name="Burley S.K."/>
            <person name="Swaminathan S."/>
        </authorList>
    </citation>
    <scope>X-RAY CRYSTALLOGRAPHY (2.27 ANGSTROMS) OF 5-130 IN COMPLEX WITH MG(2+)</scope>
</reference>
<gene>
    <name evidence="5" type="ordered locus">WS1339</name>
</gene>
<dbReference type="HOGENOM" id="CLU_733524_0_0_7"/>
<feature type="binding site" evidence="7">
    <location>
        <position position="59"/>
    </location>
    <ligand>
        <name>Mg(2+)</name>
        <dbReference type="ChEBI" id="CHEBI:18420"/>
    </ligand>
</feature>
<accession>Q7MRH8</accession>
<keyword evidence="3" id="KW-0597">Phosphoprotein</keyword>
<dbReference type="EC" id="2.7.13.3" evidence="2"/>
<dbReference type="CDD" id="cd00156">
    <property type="entry name" value="REC"/>
    <property type="match status" value="1"/>
</dbReference>
<feature type="modified residue" description="4-aspartylphosphate" evidence="3">
    <location>
        <position position="59"/>
    </location>
</feature>
<dbReference type="PDBsum" id="3HDG"/>
<dbReference type="SMR" id="Q7MRH8"/>
<dbReference type="SUPFAM" id="SSF52172">
    <property type="entry name" value="CheY-like"/>
    <property type="match status" value="1"/>
</dbReference>
<dbReference type="PROSITE" id="PS50110">
    <property type="entry name" value="RESPONSE_REGULATORY"/>
    <property type="match status" value="1"/>
</dbReference>
<dbReference type="InterPro" id="IPR011006">
    <property type="entry name" value="CheY-like_superfamily"/>
</dbReference>
<dbReference type="EvolutionaryTrace" id="Q7MRH8"/>
<evidence type="ECO:0000313" key="6">
    <source>
        <dbReference type="Proteomes" id="UP000000422"/>
    </source>
</evidence>
<reference evidence="5 6" key="1">
    <citation type="journal article" date="2003" name="Proc. Natl. Acad. Sci. U.S.A.">
        <title>Complete genome sequence and analysis of Wolinella succinogenes.</title>
        <authorList>
            <person name="Baar C."/>
            <person name="Eppinger M."/>
            <person name="Raddatz G."/>
            <person name="Simon JM."/>
            <person name="Lanz C."/>
            <person name="Klimmek O."/>
            <person name="Nandakumar R."/>
            <person name="Gross R."/>
            <person name="Rosinus A."/>
            <person name="Keller H."/>
            <person name="Jagtap P."/>
            <person name="Linke B."/>
            <person name="Meyer F."/>
            <person name="Lederer H."/>
            <person name="Schuster S.C."/>
        </authorList>
    </citation>
    <scope>NUCLEOTIDE SEQUENCE [LARGE SCALE GENOMIC DNA]</scope>
    <source>
        <strain evidence="6">ATCC 29543 / DSM 1740 / CCUG 13145 / JCM 31913 / LMG 7466 / NCTC 11488 / FDC 602W</strain>
    </source>
</reference>
<evidence type="ECO:0000256" key="2">
    <source>
        <dbReference type="ARBA" id="ARBA00012438"/>
    </source>
</evidence>
<dbReference type="Proteomes" id="UP000000422">
    <property type="component" value="Chromosome"/>
</dbReference>
<dbReference type="EMBL" id="BX571660">
    <property type="protein sequence ID" value="CAE10412.1"/>
    <property type="molecule type" value="Genomic_DNA"/>
</dbReference>
<evidence type="ECO:0000256" key="3">
    <source>
        <dbReference type="PROSITE-ProRule" id="PRU00169"/>
    </source>
</evidence>
<dbReference type="Gene3D" id="3.40.50.2300">
    <property type="match status" value="1"/>
</dbReference>
<dbReference type="SUPFAM" id="SSF47384">
    <property type="entry name" value="Homodimeric domain of signal transducing histidine kinase"/>
    <property type="match status" value="1"/>
</dbReference>
<proteinExistence type="evidence at protein level"/>
<dbReference type="PDB" id="3HDG">
    <property type="method" value="X-ray"/>
    <property type="resolution" value="2.27 A"/>
    <property type="chains" value="A/B/D/E=5-130"/>
</dbReference>
<feature type="binding site" evidence="7">
    <location>
        <position position="15"/>
    </location>
    <ligand>
        <name>Mg(2+)</name>
        <dbReference type="ChEBI" id="CHEBI:18420"/>
    </ligand>
</feature>
<dbReference type="SMART" id="SM00448">
    <property type="entry name" value="REC"/>
    <property type="match status" value="1"/>
</dbReference>
<dbReference type="eggNOG" id="COG4753">
    <property type="taxonomic scope" value="Bacteria"/>
</dbReference>
<evidence type="ECO:0000313" key="5">
    <source>
        <dbReference type="EMBL" id="CAE10412.1"/>
    </source>
</evidence>
<dbReference type="InterPro" id="IPR036097">
    <property type="entry name" value="HisK_dim/P_sf"/>
</dbReference>
<sequence>MKMEREVALKILIVEDDTDAREWLSTIISNHFPEVWSAGDGEEGERLFGLHAPDVIITDIRMPKLGGLEMLDRIKAGGAKPYVIVISAFSEMKYFIKAIELGVHLFLPKPIEPGRLMETLEDFRHIKLAKLKKEEAEQERIRSLLFESKKELIRLIAHHWRQPLNVISITAENIKLNLDERGIEGHEDTHHLADKIVTESLRLSRVISRFSDTFFAKEEVGRHFGLHTVLKDAFEIAEPLAQEARCLLEIEGNDEVIFGLKGMLVQILLEVFKAIMALCDQVNRGELLVRVVCESFEGEVKIWMADVACAGRCWSEVMFEPFAGGFEEKRRDMELFVAQHLLRRYFDGMIKIVDRGEIRGLEITLSRNPKKFNSPLA</sequence>
<keyword evidence="7" id="KW-0002">3D-structure</keyword>
<keyword evidence="7" id="KW-0479">Metal-binding</keyword>
<comment type="catalytic activity">
    <reaction evidence="1">
        <text>ATP + protein L-histidine = ADP + protein N-phospho-L-histidine.</text>
        <dbReference type="EC" id="2.7.13.3"/>
    </reaction>
</comment>
<dbReference type="InterPro" id="IPR003661">
    <property type="entry name" value="HisK_dim/P_dom"/>
</dbReference>
<evidence type="ECO:0007829" key="7">
    <source>
        <dbReference type="PDB" id="3HDG"/>
    </source>
</evidence>
<dbReference type="PANTHER" id="PTHR43228">
    <property type="entry name" value="TWO-COMPONENT RESPONSE REGULATOR"/>
    <property type="match status" value="1"/>
</dbReference>
<evidence type="ECO:0000256" key="1">
    <source>
        <dbReference type="ARBA" id="ARBA00000085"/>
    </source>
</evidence>
<dbReference type="Pfam" id="PF00072">
    <property type="entry name" value="Response_reg"/>
    <property type="match status" value="1"/>
</dbReference>
<dbReference type="DNASU" id="2555522"/>
<feature type="binding site" evidence="7">
    <location>
        <position position="16"/>
    </location>
    <ligand>
        <name>Mg(2+)</name>
        <dbReference type="ChEBI" id="CHEBI:18420"/>
    </ligand>
</feature>
<dbReference type="InterPro" id="IPR001789">
    <property type="entry name" value="Sig_transdc_resp-reg_receiver"/>
</dbReference>
<dbReference type="GO" id="GO:0046872">
    <property type="term" value="F:metal ion binding"/>
    <property type="evidence" value="ECO:0007669"/>
    <property type="project" value="UniProtKB-KW"/>
</dbReference>
<feature type="domain" description="Response regulatory" evidence="4">
    <location>
        <begin position="10"/>
        <end position="124"/>
    </location>
</feature>
<evidence type="ECO:0000259" key="4">
    <source>
        <dbReference type="PROSITE" id="PS50110"/>
    </source>
</evidence>
<name>Q7MRH8_WOLSU</name>
<dbReference type="AlphaFoldDB" id="Q7MRH8"/>
<dbReference type="eggNOG" id="COG5000">
    <property type="taxonomic scope" value="Bacteria"/>
</dbReference>
<dbReference type="SMART" id="SM00388">
    <property type="entry name" value="HisKA"/>
    <property type="match status" value="1"/>
</dbReference>
<dbReference type="GO" id="GO:0000155">
    <property type="term" value="F:phosphorelay sensor kinase activity"/>
    <property type="evidence" value="ECO:0007669"/>
    <property type="project" value="InterPro"/>
</dbReference>
<protein>
    <recommendedName>
        <fullName evidence="2">histidine kinase</fullName>
        <ecNumber evidence="2">2.7.13.3</ecNumber>
    </recommendedName>
</protein>
<dbReference type="Gene3D" id="1.10.287.130">
    <property type="match status" value="1"/>
</dbReference>
<dbReference type="PANTHER" id="PTHR43228:SF1">
    <property type="entry name" value="TWO-COMPONENT RESPONSE REGULATOR ARR22"/>
    <property type="match status" value="1"/>
</dbReference>
<dbReference type="InterPro" id="IPR052048">
    <property type="entry name" value="ST_Response_Regulator"/>
</dbReference>
<organism evidence="5 6">
    <name type="scientific">Wolinella succinogenes (strain ATCC 29543 / DSM 1740 / CCUG 13145 / JCM 31913 / LMG 7466 / NCTC 11488 / FDC 602W)</name>
    <name type="common">Vibrio succinogenes</name>
    <dbReference type="NCBI Taxonomy" id="273121"/>
    <lineage>
        <taxon>Bacteria</taxon>
        <taxon>Pseudomonadati</taxon>
        <taxon>Campylobacterota</taxon>
        <taxon>Epsilonproteobacteria</taxon>
        <taxon>Campylobacterales</taxon>
        <taxon>Helicobacteraceae</taxon>
        <taxon>Wolinella</taxon>
    </lineage>
</organism>
<feature type="binding site" evidence="7">
    <location>
        <position position="17"/>
    </location>
    <ligand>
        <name>Mg(2+)</name>
        <dbReference type="ChEBI" id="CHEBI:18420"/>
    </ligand>
</feature>
<dbReference type="CDD" id="cd00082">
    <property type="entry name" value="HisKA"/>
    <property type="match status" value="1"/>
</dbReference>
<dbReference type="STRING" id="273121.WS1339"/>